<dbReference type="Gene3D" id="1.10.490.10">
    <property type="entry name" value="Globins"/>
    <property type="match status" value="1"/>
</dbReference>
<dbReference type="SUPFAM" id="SSF46458">
    <property type="entry name" value="Globin-like"/>
    <property type="match status" value="1"/>
</dbReference>
<dbReference type="EMBL" id="JAMZDX010000004">
    <property type="protein sequence ID" value="MCP2311992.1"/>
    <property type="molecule type" value="Genomic_DNA"/>
</dbReference>
<comment type="caution">
    <text evidence="3">The sequence shown here is derived from an EMBL/GenBank/DDBJ whole genome shotgun (WGS) entry which is preliminary data.</text>
</comment>
<dbReference type="CDD" id="cd12124">
    <property type="entry name" value="Pgbs"/>
    <property type="match status" value="1"/>
</dbReference>
<dbReference type="InterPro" id="IPR012102">
    <property type="entry name" value="Protoglobin"/>
</dbReference>
<feature type="domain" description="Globin-sensor" evidence="2">
    <location>
        <begin position="25"/>
        <end position="193"/>
    </location>
</feature>
<evidence type="ECO:0000313" key="3">
    <source>
        <dbReference type="EMBL" id="MCP2311992.1"/>
    </source>
</evidence>
<gene>
    <name evidence="3" type="ORF">FHR36_005155</name>
</gene>
<dbReference type="Proteomes" id="UP001206483">
    <property type="component" value="Unassembled WGS sequence"/>
</dbReference>
<dbReference type="InterPro" id="IPR009050">
    <property type="entry name" value="Globin-like_sf"/>
</dbReference>
<accession>A0ABT1J3J5</accession>
<evidence type="ECO:0000259" key="2">
    <source>
        <dbReference type="Pfam" id="PF11563"/>
    </source>
</evidence>
<protein>
    <recommendedName>
        <fullName evidence="2">Globin-sensor domain-containing protein</fullName>
    </recommendedName>
</protein>
<dbReference type="InterPro" id="IPR012292">
    <property type="entry name" value="Globin/Proto"/>
</dbReference>
<feature type="region of interest" description="Disordered" evidence="1">
    <location>
        <begin position="1"/>
        <end position="23"/>
    </location>
</feature>
<dbReference type="Pfam" id="PF11563">
    <property type="entry name" value="Protoglobin"/>
    <property type="match status" value="1"/>
</dbReference>
<dbReference type="RefSeq" id="WP_253800599.1">
    <property type="nucleotide sequence ID" value="NZ_BAAAUB010000016.1"/>
</dbReference>
<proteinExistence type="predicted"/>
<name>A0ABT1J3J5_9ACTN</name>
<sequence>MTHAPIPGYHYDDPARPASPVSTGELEQLAAATLFTDADVAALKVAGEVLADQVEQILDVWYGFVGSHGHLLAYFSTPEGTPIGEYLGAVRRRFGQWITDTCTRPYDARWLAQQEEIALRHTAERKNATDGARSVPHVPLRYLIAFIHPITATMRPFLAAKGHPEAEVEAMHQAWFKAVTLQVALWSRPYANAAW</sequence>
<evidence type="ECO:0000313" key="4">
    <source>
        <dbReference type="Proteomes" id="UP001206483"/>
    </source>
</evidence>
<organism evidence="3 4">
    <name type="scientific">Kitasatospora paracochleata</name>
    <dbReference type="NCBI Taxonomy" id="58354"/>
    <lineage>
        <taxon>Bacteria</taxon>
        <taxon>Bacillati</taxon>
        <taxon>Actinomycetota</taxon>
        <taxon>Actinomycetes</taxon>
        <taxon>Kitasatosporales</taxon>
        <taxon>Streptomycetaceae</taxon>
        <taxon>Kitasatospora</taxon>
    </lineage>
</organism>
<evidence type="ECO:0000256" key="1">
    <source>
        <dbReference type="SAM" id="MobiDB-lite"/>
    </source>
</evidence>
<keyword evidence="4" id="KW-1185">Reference proteome</keyword>
<dbReference type="InterPro" id="IPR044398">
    <property type="entry name" value="Globin-sensor_dom"/>
</dbReference>
<reference evidence="3 4" key="1">
    <citation type="submission" date="2022-06" db="EMBL/GenBank/DDBJ databases">
        <title>Sequencing the genomes of 1000 actinobacteria strains.</title>
        <authorList>
            <person name="Klenk H.-P."/>
        </authorList>
    </citation>
    <scope>NUCLEOTIDE SEQUENCE [LARGE SCALE GENOMIC DNA]</scope>
    <source>
        <strain evidence="3 4">DSM 41656</strain>
    </source>
</reference>